<evidence type="ECO:0000256" key="3">
    <source>
        <dbReference type="ARBA" id="ARBA00022806"/>
    </source>
</evidence>
<keyword evidence="1 9" id="KW-0547">Nucleotide-binding</keyword>
<evidence type="ECO:0000256" key="1">
    <source>
        <dbReference type="ARBA" id="ARBA00022741"/>
    </source>
</evidence>
<evidence type="ECO:0000256" key="5">
    <source>
        <dbReference type="ARBA" id="ARBA00023235"/>
    </source>
</evidence>
<evidence type="ECO:0000256" key="7">
    <source>
        <dbReference type="ARBA" id="ARBA00034808"/>
    </source>
</evidence>
<dbReference type="EC" id="5.6.2.4" evidence="7"/>
<organism evidence="11 12">
    <name type="scientific">Candidatus Neomicrothrix subdominans</name>
    <dbReference type="NCBI Taxonomy" id="2954438"/>
    <lineage>
        <taxon>Bacteria</taxon>
        <taxon>Bacillati</taxon>
        <taxon>Actinomycetota</taxon>
        <taxon>Acidimicrobiia</taxon>
        <taxon>Acidimicrobiales</taxon>
        <taxon>Microthrixaceae</taxon>
        <taxon>Candidatus Neomicrothrix</taxon>
    </lineage>
</organism>
<dbReference type="InterPro" id="IPR027417">
    <property type="entry name" value="P-loop_NTPase"/>
</dbReference>
<dbReference type="PANTHER" id="PTHR11070:SF45">
    <property type="entry name" value="DNA 3'-5' HELICASE"/>
    <property type="match status" value="1"/>
</dbReference>
<comment type="catalytic activity">
    <reaction evidence="8">
        <text>ATP + H2O = ADP + phosphate + H(+)</text>
        <dbReference type="Rhea" id="RHEA:13065"/>
        <dbReference type="ChEBI" id="CHEBI:15377"/>
        <dbReference type="ChEBI" id="CHEBI:15378"/>
        <dbReference type="ChEBI" id="CHEBI:30616"/>
        <dbReference type="ChEBI" id="CHEBI:43474"/>
        <dbReference type="ChEBI" id="CHEBI:456216"/>
        <dbReference type="EC" id="5.6.2.4"/>
    </reaction>
</comment>
<sequence>MLPHDDAYEWAEKQKLAINPVTGLVEILDIPTVAARVEAVTASEPVNAPSLFAERRDREFAAVGIDEELISVLRRIVDEAELYAIANYLPPAQSDAVLMLADGKTTDEVWEALSQDYDLTGDPVDPEDIDVALEQPGTKSAFVVTTSDEELVGLLSGDFEAWRTFLHPAQRALAYRPSYPGPAKVTGGAGTGKTVVAIHRARFLAQQLIDADDSNGRVLLATYTNSLTDNLDRTLRGFCSPEQYRRIQVSTVDSFARKALSVSKTRVRVVQTDRLQDLADQAANMSGLDDFGLDGRYLITEWEQVILARRLTSLADYGTSPRPGRGGRLTRPARKAVWSALERMLSDLQDKGQATFLQIADQAADLLAARSGHPYVHVVVDEAQDLHPAQWRLLREAVAAGPNDLFIAGDAHQRIYDYRVSLLSLGIDTRGKSRRLKINYRTSQQILGWTPGILTGQDIDDLDGNLEPQVGYRSAFDGPAPTIQKFATPAEEAEFVAAQIREWLDEGVAHAAIGVTARTRDDLRAVQAAMDDADIRWSEIGSDTKKPGVRTATMHSCKGLEFARLAVVAANADNLPFPLAITAVGVDEAQHDIDILRERCLLYVACTRARDELIVTSSGTPSTLLPGQ</sequence>
<dbReference type="GO" id="GO:0016787">
    <property type="term" value="F:hydrolase activity"/>
    <property type="evidence" value="ECO:0007669"/>
    <property type="project" value="UniProtKB-UniRule"/>
</dbReference>
<dbReference type="Pfam" id="PF00580">
    <property type="entry name" value="UvrD-helicase"/>
    <property type="match status" value="1"/>
</dbReference>
<keyword evidence="2 9" id="KW-0378">Hydrolase</keyword>
<dbReference type="PROSITE" id="PS51198">
    <property type="entry name" value="UVRD_HELICASE_ATP_BIND"/>
    <property type="match status" value="1"/>
</dbReference>
<dbReference type="PANTHER" id="PTHR11070">
    <property type="entry name" value="UVRD / RECB / PCRA DNA HELICASE FAMILY MEMBER"/>
    <property type="match status" value="1"/>
</dbReference>
<dbReference type="Proteomes" id="UP000727993">
    <property type="component" value="Unassembled WGS sequence"/>
</dbReference>
<evidence type="ECO:0000256" key="2">
    <source>
        <dbReference type="ARBA" id="ARBA00022801"/>
    </source>
</evidence>
<dbReference type="GO" id="GO:0005829">
    <property type="term" value="C:cytosol"/>
    <property type="evidence" value="ECO:0007669"/>
    <property type="project" value="TreeGrafter"/>
</dbReference>
<accession>A0A936NAZ4</accession>
<dbReference type="EMBL" id="JADJZA010000001">
    <property type="protein sequence ID" value="MBK9295747.1"/>
    <property type="molecule type" value="Genomic_DNA"/>
</dbReference>
<evidence type="ECO:0000259" key="10">
    <source>
        <dbReference type="PROSITE" id="PS51198"/>
    </source>
</evidence>
<gene>
    <name evidence="11" type="ORF">IPN02_02485</name>
</gene>
<comment type="catalytic activity">
    <reaction evidence="6">
        <text>Couples ATP hydrolysis with the unwinding of duplex DNA by translocating in the 3'-5' direction.</text>
        <dbReference type="EC" id="5.6.2.4"/>
    </reaction>
</comment>
<evidence type="ECO:0000256" key="6">
    <source>
        <dbReference type="ARBA" id="ARBA00034617"/>
    </source>
</evidence>
<evidence type="ECO:0000256" key="9">
    <source>
        <dbReference type="PROSITE-ProRule" id="PRU00560"/>
    </source>
</evidence>
<evidence type="ECO:0000313" key="12">
    <source>
        <dbReference type="Proteomes" id="UP000727993"/>
    </source>
</evidence>
<feature type="domain" description="UvrD-like helicase ATP-binding" evidence="10">
    <location>
        <begin position="166"/>
        <end position="443"/>
    </location>
</feature>
<name>A0A936NAZ4_9ACTN</name>
<evidence type="ECO:0000256" key="8">
    <source>
        <dbReference type="ARBA" id="ARBA00048988"/>
    </source>
</evidence>
<comment type="caution">
    <text evidence="11">The sequence shown here is derived from an EMBL/GenBank/DDBJ whole genome shotgun (WGS) entry which is preliminary data.</text>
</comment>
<dbReference type="SUPFAM" id="SSF52540">
    <property type="entry name" value="P-loop containing nucleoside triphosphate hydrolases"/>
    <property type="match status" value="1"/>
</dbReference>
<proteinExistence type="predicted"/>
<dbReference type="InterPro" id="IPR014017">
    <property type="entry name" value="DNA_helicase_UvrD-like_C"/>
</dbReference>
<dbReference type="GO" id="GO:0005524">
    <property type="term" value="F:ATP binding"/>
    <property type="evidence" value="ECO:0007669"/>
    <property type="project" value="UniProtKB-UniRule"/>
</dbReference>
<dbReference type="Gene3D" id="3.40.50.300">
    <property type="entry name" value="P-loop containing nucleotide triphosphate hydrolases"/>
    <property type="match status" value="2"/>
</dbReference>
<protein>
    <recommendedName>
        <fullName evidence="7">DNA 3'-5' helicase</fullName>
        <ecNumber evidence="7">5.6.2.4</ecNumber>
    </recommendedName>
</protein>
<dbReference type="GO" id="GO:0000725">
    <property type="term" value="P:recombinational repair"/>
    <property type="evidence" value="ECO:0007669"/>
    <property type="project" value="TreeGrafter"/>
</dbReference>
<keyword evidence="5" id="KW-0413">Isomerase</keyword>
<dbReference type="GO" id="GO:0003677">
    <property type="term" value="F:DNA binding"/>
    <property type="evidence" value="ECO:0007669"/>
    <property type="project" value="InterPro"/>
</dbReference>
<dbReference type="InterPro" id="IPR000212">
    <property type="entry name" value="DNA_helicase_UvrD/REP"/>
</dbReference>
<reference evidence="11 12" key="1">
    <citation type="submission" date="2020-10" db="EMBL/GenBank/DDBJ databases">
        <title>Connecting structure to function with the recovery of over 1000 high-quality activated sludge metagenome-assembled genomes encoding full-length rRNA genes using long-read sequencing.</title>
        <authorList>
            <person name="Singleton C.M."/>
            <person name="Petriglieri F."/>
            <person name="Kristensen J.M."/>
            <person name="Kirkegaard R.H."/>
            <person name="Michaelsen T.Y."/>
            <person name="Andersen M.H."/>
            <person name="Karst S.M."/>
            <person name="Dueholm M.S."/>
            <person name="Nielsen P.H."/>
            <person name="Albertsen M."/>
        </authorList>
    </citation>
    <scope>NUCLEOTIDE SEQUENCE [LARGE SCALE GENOMIC DNA]</scope>
    <source>
        <strain evidence="11">Lyne_18-Q3-R50-59_MAXAC.006</strain>
    </source>
</reference>
<evidence type="ECO:0000256" key="4">
    <source>
        <dbReference type="ARBA" id="ARBA00022840"/>
    </source>
</evidence>
<dbReference type="AlphaFoldDB" id="A0A936NAZ4"/>
<keyword evidence="3 9" id="KW-0347">Helicase</keyword>
<dbReference type="Pfam" id="PF13361">
    <property type="entry name" value="UvrD_C"/>
    <property type="match status" value="1"/>
</dbReference>
<feature type="binding site" evidence="9">
    <location>
        <begin position="187"/>
        <end position="194"/>
    </location>
    <ligand>
        <name>ATP</name>
        <dbReference type="ChEBI" id="CHEBI:30616"/>
    </ligand>
</feature>
<keyword evidence="4 9" id="KW-0067">ATP-binding</keyword>
<evidence type="ECO:0000313" key="11">
    <source>
        <dbReference type="EMBL" id="MBK9295747.1"/>
    </source>
</evidence>
<dbReference type="GO" id="GO:0043138">
    <property type="term" value="F:3'-5' DNA helicase activity"/>
    <property type="evidence" value="ECO:0007669"/>
    <property type="project" value="UniProtKB-EC"/>
</dbReference>
<dbReference type="InterPro" id="IPR014016">
    <property type="entry name" value="UvrD-like_ATP-bd"/>
</dbReference>